<keyword evidence="3" id="KW-1185">Reference proteome</keyword>
<comment type="caution">
    <text evidence="2">The sequence shown here is derived from an EMBL/GenBank/DDBJ whole genome shotgun (WGS) entry which is preliminary data.</text>
</comment>
<keyword evidence="1" id="KW-0812">Transmembrane</keyword>
<evidence type="ECO:0000256" key="1">
    <source>
        <dbReference type="SAM" id="Phobius"/>
    </source>
</evidence>
<protein>
    <submittedName>
        <fullName evidence="2">Uncharacterized protein</fullName>
    </submittedName>
</protein>
<organism evidence="2 3">
    <name type="scientific">Cecembia lonarensis (strain CCUG 58316 / KCTC 22772 / LW9)</name>
    <dbReference type="NCBI Taxonomy" id="1225176"/>
    <lineage>
        <taxon>Bacteria</taxon>
        <taxon>Pseudomonadati</taxon>
        <taxon>Bacteroidota</taxon>
        <taxon>Cytophagia</taxon>
        <taxon>Cytophagales</taxon>
        <taxon>Cyclobacteriaceae</taxon>
        <taxon>Cecembia</taxon>
    </lineage>
</organism>
<keyword evidence="1" id="KW-1133">Transmembrane helix</keyword>
<gene>
    <name evidence="2" type="ORF">B879_04127</name>
</gene>
<accession>K1LT47</accession>
<dbReference type="AlphaFoldDB" id="K1LT47"/>
<feature type="transmembrane region" description="Helical" evidence="1">
    <location>
        <begin position="13"/>
        <end position="37"/>
    </location>
</feature>
<evidence type="ECO:0000313" key="3">
    <source>
        <dbReference type="Proteomes" id="UP000004478"/>
    </source>
</evidence>
<reference evidence="2 3" key="1">
    <citation type="journal article" date="2012" name="J. Bacteriol.">
        <title>Draft Genome Sequence of Cecembia lonarensis Strain LW9T, Isolated from Lonar Lake, a Haloalkaline Lake in India.</title>
        <authorList>
            <person name="Shivaji S."/>
            <person name="Ara S."/>
            <person name="Singh A."/>
            <person name="Pinnaka A.K."/>
        </authorList>
    </citation>
    <scope>NUCLEOTIDE SEQUENCE [LARGE SCALE GENOMIC DNA]</scope>
    <source>
        <strain evidence="2 3">LW9</strain>
    </source>
</reference>
<evidence type="ECO:0000313" key="2">
    <source>
        <dbReference type="EMBL" id="EKB47274.1"/>
    </source>
</evidence>
<proteinExistence type="predicted"/>
<dbReference type="Proteomes" id="UP000004478">
    <property type="component" value="Unassembled WGS sequence"/>
</dbReference>
<name>K1LT47_CECL9</name>
<sequence>MVQRLMVQLALKYFGGFMGSSLTVNGLMVNNLGFMVLKIF</sequence>
<keyword evidence="1" id="KW-0472">Membrane</keyword>
<dbReference type="EMBL" id="AMGM01000162">
    <property type="protein sequence ID" value="EKB47274.1"/>
    <property type="molecule type" value="Genomic_DNA"/>
</dbReference>